<evidence type="ECO:0000313" key="2">
    <source>
        <dbReference type="Proteomes" id="UP001164020"/>
    </source>
</evidence>
<accession>A0ABY7C465</accession>
<proteinExistence type="predicted"/>
<dbReference type="Proteomes" id="UP001164020">
    <property type="component" value="Chromosome"/>
</dbReference>
<name>A0ABY7C465_9HYPH</name>
<organism evidence="1 2">
    <name type="scientific">Jiella pelagia</name>
    <dbReference type="NCBI Taxonomy" id="2986949"/>
    <lineage>
        <taxon>Bacteria</taxon>
        <taxon>Pseudomonadati</taxon>
        <taxon>Pseudomonadota</taxon>
        <taxon>Alphaproteobacteria</taxon>
        <taxon>Hyphomicrobiales</taxon>
        <taxon>Aurantimonadaceae</taxon>
        <taxon>Jiella</taxon>
    </lineage>
</organism>
<gene>
    <name evidence="1" type="ORF">OH818_08245</name>
</gene>
<reference evidence="1" key="1">
    <citation type="submission" date="2022-12" db="EMBL/GenBank/DDBJ databases">
        <title>Jiella pelagia sp. nov., isolated from phosphonate enriched culture of Northwest Pacific surface seawater.</title>
        <authorList>
            <person name="Shin D.Y."/>
            <person name="Hwang C.Y."/>
        </authorList>
    </citation>
    <scope>NUCLEOTIDE SEQUENCE</scope>
    <source>
        <strain evidence="1">HL-NP1</strain>
    </source>
</reference>
<dbReference type="EMBL" id="CP114029">
    <property type="protein sequence ID" value="WAP70110.1"/>
    <property type="molecule type" value="Genomic_DNA"/>
</dbReference>
<protein>
    <submittedName>
        <fullName evidence="1">Uncharacterized protein</fullName>
    </submittedName>
</protein>
<keyword evidence="2" id="KW-1185">Reference proteome</keyword>
<sequence length="76" mass="8776">MPDLEMDVGIVRTIRERSLVPLQRLVEVTGVLVHVAALDFQIRATRIDLQGIFVGPRRRKRLARIPQLIGTLHLWR</sequence>
<evidence type="ECO:0000313" key="1">
    <source>
        <dbReference type="EMBL" id="WAP70110.1"/>
    </source>
</evidence>